<feature type="region of interest" description="Disordered" evidence="1">
    <location>
        <begin position="1"/>
        <end position="27"/>
    </location>
</feature>
<name>A0AAP2BID2_KLEOX</name>
<keyword evidence="2" id="KW-0472">Membrane</keyword>
<keyword evidence="4" id="KW-1185">Reference proteome</keyword>
<evidence type="ECO:0000256" key="1">
    <source>
        <dbReference type="SAM" id="MobiDB-lite"/>
    </source>
</evidence>
<keyword evidence="2" id="KW-1133">Transmembrane helix</keyword>
<keyword evidence="2" id="KW-0812">Transmembrane</keyword>
<proteinExistence type="predicted"/>
<protein>
    <submittedName>
        <fullName evidence="3">Uncharacterized protein</fullName>
    </submittedName>
</protein>
<gene>
    <name evidence="3" type="ORF">J7S78_13860</name>
</gene>
<organism evidence="3 4">
    <name type="scientific">Klebsiella oxytoca</name>
    <dbReference type="NCBI Taxonomy" id="571"/>
    <lineage>
        <taxon>Bacteria</taxon>
        <taxon>Pseudomonadati</taxon>
        <taxon>Pseudomonadota</taxon>
        <taxon>Gammaproteobacteria</taxon>
        <taxon>Enterobacterales</taxon>
        <taxon>Enterobacteriaceae</taxon>
        <taxon>Klebsiella/Raoultella group</taxon>
        <taxon>Klebsiella</taxon>
    </lineage>
</organism>
<evidence type="ECO:0000256" key="2">
    <source>
        <dbReference type="SAM" id="Phobius"/>
    </source>
</evidence>
<dbReference type="Proteomes" id="UP000673434">
    <property type="component" value="Unassembled WGS sequence"/>
</dbReference>
<dbReference type="EMBL" id="JAGKON010000013">
    <property type="protein sequence ID" value="MBQ0600879.1"/>
    <property type="molecule type" value="Genomic_DNA"/>
</dbReference>
<comment type="caution">
    <text evidence="3">The sequence shown here is derived from an EMBL/GenBank/DDBJ whole genome shotgun (WGS) entry which is preliminary data.</text>
</comment>
<evidence type="ECO:0000313" key="3">
    <source>
        <dbReference type="EMBL" id="MBQ0600879.1"/>
    </source>
</evidence>
<evidence type="ECO:0000313" key="4">
    <source>
        <dbReference type="Proteomes" id="UP000673434"/>
    </source>
</evidence>
<reference evidence="3 4" key="1">
    <citation type="submission" date="2021-03" db="EMBL/GenBank/DDBJ databases">
        <authorList>
            <person name="Stanton E."/>
        </authorList>
    </citation>
    <scope>NUCLEOTIDE SEQUENCE [LARGE SCALE GENOMIC DNA]</scope>
    <source>
        <strain evidence="3 4">2020EL-00037</strain>
    </source>
</reference>
<dbReference type="RefSeq" id="WP_210846282.1">
    <property type="nucleotide sequence ID" value="NZ_JAGKON010000013.1"/>
</dbReference>
<dbReference type="AlphaFoldDB" id="A0AAP2BID2"/>
<sequence>MKITTRYVTPNKPTPAGKEKHKKTASSPRKPLKYFRSIDFVYATIFFGFILFSTLRFDSKQNEAEISQSLGVVQSVTEYDRAFGTMSVTTDKTHFITNRQVGLMKGDVVTLEKLFSGKYQLCVVGKENCVEIKKNVALAIRPPV</sequence>
<accession>A0AAP2BID2</accession>
<feature type="transmembrane region" description="Helical" evidence="2">
    <location>
        <begin position="40"/>
        <end position="57"/>
    </location>
</feature>